<reference evidence="1 2" key="1">
    <citation type="submission" date="2020-07" db="EMBL/GenBank/DDBJ databases">
        <authorList>
            <person name="Cui H."/>
        </authorList>
    </citation>
    <scope>NUCLEOTIDE SEQUENCE [LARGE SCALE GENOMIC DNA]</scope>
    <source>
        <strain evidence="1 2">YPL8</strain>
    </source>
</reference>
<dbReference type="GeneID" id="56033648"/>
<gene>
    <name evidence="1" type="ORF">HYG82_10115</name>
</gene>
<proteinExistence type="predicted"/>
<name>A0A7D5L3D7_9EURY</name>
<dbReference type="EMBL" id="CP058601">
    <property type="protein sequence ID" value="QLG49185.1"/>
    <property type="molecule type" value="Genomic_DNA"/>
</dbReference>
<dbReference type="AlphaFoldDB" id="A0A7D5L3D7"/>
<evidence type="ECO:0000313" key="2">
    <source>
        <dbReference type="Proteomes" id="UP000509241"/>
    </source>
</evidence>
<evidence type="ECO:0000313" key="1">
    <source>
        <dbReference type="EMBL" id="QLG49185.1"/>
    </source>
</evidence>
<organism evidence="1 2">
    <name type="scientific">Natrinema halophilum</name>
    <dbReference type="NCBI Taxonomy" id="1699371"/>
    <lineage>
        <taxon>Archaea</taxon>
        <taxon>Methanobacteriati</taxon>
        <taxon>Methanobacteriota</taxon>
        <taxon>Stenosarchaea group</taxon>
        <taxon>Halobacteria</taxon>
        <taxon>Halobacteriales</taxon>
        <taxon>Natrialbaceae</taxon>
        <taxon>Natrinema</taxon>
    </lineage>
</organism>
<dbReference type="RefSeq" id="WP_179260920.1">
    <property type="nucleotide sequence ID" value="NZ_CP058601.1"/>
</dbReference>
<dbReference type="Proteomes" id="UP000509241">
    <property type="component" value="Chromosome"/>
</dbReference>
<sequence length="60" mass="6449">MRIKIDVRAVGLVEIPRLLTEFPDSIDSTATPICKRIRRITGGAEVEGGSRGVGDGLRAE</sequence>
<accession>A0A7D5L3D7</accession>
<dbReference type="KEGG" id="haly:HYG82_10115"/>
<keyword evidence="2" id="KW-1185">Reference proteome</keyword>
<protein>
    <submittedName>
        <fullName evidence="1">Uncharacterized protein</fullName>
    </submittedName>
</protein>